<protein>
    <submittedName>
        <fullName evidence="1">Uncharacterized protein</fullName>
    </submittedName>
</protein>
<evidence type="ECO:0000313" key="2">
    <source>
        <dbReference type="Proteomes" id="UP000837857"/>
    </source>
</evidence>
<name>A0ABN8IKC3_9NEOP</name>
<keyword evidence="2" id="KW-1185">Reference proteome</keyword>
<feature type="non-terminal residue" evidence="1">
    <location>
        <position position="72"/>
    </location>
</feature>
<reference evidence="1" key="1">
    <citation type="submission" date="2022-03" db="EMBL/GenBank/DDBJ databases">
        <authorList>
            <person name="Martin H S."/>
        </authorList>
    </citation>
    <scope>NUCLEOTIDE SEQUENCE</scope>
</reference>
<proteinExistence type="predicted"/>
<accession>A0ABN8IKC3</accession>
<dbReference type="EMBL" id="OW152839">
    <property type="protein sequence ID" value="CAH2060634.1"/>
    <property type="molecule type" value="Genomic_DNA"/>
</dbReference>
<dbReference type="Proteomes" id="UP000837857">
    <property type="component" value="Chromosome 27"/>
</dbReference>
<evidence type="ECO:0000313" key="1">
    <source>
        <dbReference type="EMBL" id="CAH2060634.1"/>
    </source>
</evidence>
<sequence>MQCCALGCDWAATPATKVASRCTQRRARTHVHAHTDALDGNRVVRVCTIADADLVRTWDIFAPPLKGFNGSD</sequence>
<organism evidence="1 2">
    <name type="scientific">Iphiclides podalirius</name>
    <name type="common">scarce swallowtail</name>
    <dbReference type="NCBI Taxonomy" id="110791"/>
    <lineage>
        <taxon>Eukaryota</taxon>
        <taxon>Metazoa</taxon>
        <taxon>Ecdysozoa</taxon>
        <taxon>Arthropoda</taxon>
        <taxon>Hexapoda</taxon>
        <taxon>Insecta</taxon>
        <taxon>Pterygota</taxon>
        <taxon>Neoptera</taxon>
        <taxon>Endopterygota</taxon>
        <taxon>Lepidoptera</taxon>
        <taxon>Glossata</taxon>
        <taxon>Ditrysia</taxon>
        <taxon>Papilionoidea</taxon>
        <taxon>Papilionidae</taxon>
        <taxon>Papilioninae</taxon>
        <taxon>Iphiclides</taxon>
    </lineage>
</organism>
<gene>
    <name evidence="1" type="ORF">IPOD504_LOCUS11125</name>
</gene>